<name>A0A1H3Y0X1_9GAMM</name>
<proteinExistence type="predicted"/>
<organism evidence="1 2">
    <name type="scientific">Lonsdalea quercina</name>
    <dbReference type="NCBI Taxonomy" id="71657"/>
    <lineage>
        <taxon>Bacteria</taxon>
        <taxon>Pseudomonadati</taxon>
        <taxon>Pseudomonadota</taxon>
        <taxon>Gammaproteobacteria</taxon>
        <taxon>Enterobacterales</taxon>
        <taxon>Pectobacteriaceae</taxon>
        <taxon>Lonsdalea</taxon>
    </lineage>
</organism>
<reference evidence="1 2" key="1">
    <citation type="submission" date="2016-10" db="EMBL/GenBank/DDBJ databases">
        <authorList>
            <person name="de Groot N.N."/>
        </authorList>
    </citation>
    <scope>NUCLEOTIDE SEQUENCE [LARGE SCALE GENOMIC DNA]</scope>
    <source>
        <strain evidence="1 2">ATCC 29281</strain>
    </source>
</reference>
<evidence type="ECO:0000313" key="1">
    <source>
        <dbReference type="EMBL" id="SEA05367.1"/>
    </source>
</evidence>
<dbReference type="STRING" id="71657.SAMN02982996_00851"/>
<dbReference type="Pfam" id="PF06266">
    <property type="entry name" value="HrpF"/>
    <property type="match status" value="1"/>
</dbReference>
<dbReference type="eggNOG" id="ENOG50331VX">
    <property type="taxonomic scope" value="Bacteria"/>
</dbReference>
<accession>A0A1H3Y0X1</accession>
<dbReference type="Proteomes" id="UP000187280">
    <property type="component" value="Unassembled WGS sequence"/>
</dbReference>
<gene>
    <name evidence="1" type="ORF">SAMN02982996_00851</name>
</gene>
<evidence type="ECO:0000313" key="2">
    <source>
        <dbReference type="Proteomes" id="UP000187280"/>
    </source>
</evidence>
<dbReference type="EMBL" id="FNQS01000002">
    <property type="protein sequence ID" value="SEA05367.1"/>
    <property type="molecule type" value="Genomic_DNA"/>
</dbReference>
<sequence>MSSSVGIQRRLDTAFVDAQSQLDAMALNVAEEGANMADSHAFFEASMDYANANWATGQLLSVKHGLAKAIINDFN</sequence>
<dbReference type="RefSeq" id="WP_026742554.1">
    <property type="nucleotide sequence ID" value="NZ_FNQS01000002.1"/>
</dbReference>
<dbReference type="GeneID" id="97763767"/>
<protein>
    <submittedName>
        <fullName evidence="1">HrpF protein</fullName>
    </submittedName>
</protein>
<dbReference type="InterPro" id="IPR009371">
    <property type="entry name" value="T3SS_HrpF"/>
</dbReference>
<dbReference type="AlphaFoldDB" id="A0A1H3Y0X1"/>
<keyword evidence="2" id="KW-1185">Reference proteome</keyword>